<dbReference type="AlphaFoldDB" id="A0AAD5U418"/>
<protein>
    <submittedName>
        <fullName evidence="2">Uncharacterized protein</fullName>
    </submittedName>
</protein>
<organism evidence="2 3">
    <name type="scientific">Clydaea vesicula</name>
    <dbReference type="NCBI Taxonomy" id="447962"/>
    <lineage>
        <taxon>Eukaryota</taxon>
        <taxon>Fungi</taxon>
        <taxon>Fungi incertae sedis</taxon>
        <taxon>Chytridiomycota</taxon>
        <taxon>Chytridiomycota incertae sedis</taxon>
        <taxon>Chytridiomycetes</taxon>
        <taxon>Lobulomycetales</taxon>
        <taxon>Lobulomycetaceae</taxon>
        <taxon>Clydaea</taxon>
    </lineage>
</organism>
<evidence type="ECO:0000313" key="2">
    <source>
        <dbReference type="EMBL" id="KAJ3220694.1"/>
    </source>
</evidence>
<dbReference type="Proteomes" id="UP001211065">
    <property type="component" value="Unassembled WGS sequence"/>
</dbReference>
<evidence type="ECO:0000313" key="3">
    <source>
        <dbReference type="Proteomes" id="UP001211065"/>
    </source>
</evidence>
<comment type="caution">
    <text evidence="2">The sequence shown here is derived from an EMBL/GenBank/DDBJ whole genome shotgun (WGS) entry which is preliminary data.</text>
</comment>
<accession>A0AAD5U418</accession>
<feature type="coiled-coil region" evidence="1">
    <location>
        <begin position="259"/>
        <end position="286"/>
    </location>
</feature>
<dbReference type="EMBL" id="JADGJW010000280">
    <property type="protein sequence ID" value="KAJ3220694.1"/>
    <property type="molecule type" value="Genomic_DNA"/>
</dbReference>
<name>A0AAD5U418_9FUNG</name>
<reference evidence="2" key="1">
    <citation type="submission" date="2020-05" db="EMBL/GenBank/DDBJ databases">
        <title>Phylogenomic resolution of chytrid fungi.</title>
        <authorList>
            <person name="Stajich J.E."/>
            <person name="Amses K."/>
            <person name="Simmons R."/>
            <person name="Seto K."/>
            <person name="Myers J."/>
            <person name="Bonds A."/>
            <person name="Quandt C.A."/>
            <person name="Barry K."/>
            <person name="Liu P."/>
            <person name="Grigoriev I."/>
            <person name="Longcore J.E."/>
            <person name="James T.Y."/>
        </authorList>
    </citation>
    <scope>NUCLEOTIDE SEQUENCE</scope>
    <source>
        <strain evidence="2">JEL0476</strain>
    </source>
</reference>
<gene>
    <name evidence="2" type="ORF">HK099_004095</name>
</gene>
<proteinExistence type="predicted"/>
<keyword evidence="3" id="KW-1185">Reference proteome</keyword>
<feature type="coiled-coil region" evidence="1">
    <location>
        <begin position="116"/>
        <end position="168"/>
    </location>
</feature>
<evidence type="ECO:0000256" key="1">
    <source>
        <dbReference type="SAM" id="Coils"/>
    </source>
</evidence>
<keyword evidence="1" id="KW-0175">Coiled coil</keyword>
<sequence>MDSFLREESIDSPCFFDNKDTESSQLTCSPEFQNKCLQEPTPVRTQSQCSSLLSKYKSNPSINSHGMSTKGSIKNAGESFSTSKLSVFKLDSELQRLWKTENSKLWLENFFKVNLDLELKNRKESSENSIKNLEHKLNNIEFNVTSQIEQFQKQFETLENEVKTNFKELNAYINQTNTCLQKMREDQLKLSLALKANGENVKKSLDSQKENYASNEQFNEFTRKLEQDIKQLIVEGTNTVSSDIEKKIKIAEQQIGEKMACFEKNVKDLNADIAAKNKAEKKQEQESNFRGLPNFDFPTPKNQYLYKINDQNQSKILNLSGCSYNVQIADSSKLTNRKQNNDNFHGDQNNVNLTLPKSISNNKILQFSNKNVSSLNTLNITRSEFFPKNYQKNFNQNGCDTDFFSNNFFPVPHLNKNLEVVEKELVKGLVLKLINCS</sequence>